<evidence type="ECO:0000259" key="2">
    <source>
        <dbReference type="Pfam" id="PF20253"/>
    </source>
</evidence>
<feature type="region of interest" description="Disordered" evidence="1">
    <location>
        <begin position="48"/>
        <end position="69"/>
    </location>
</feature>
<comment type="caution">
    <text evidence="3">The sequence shown here is derived from an EMBL/GenBank/DDBJ whole genome shotgun (WGS) entry which is preliminary data.</text>
</comment>
<feature type="domain" description="DUF6604" evidence="2">
    <location>
        <begin position="11"/>
        <end position="223"/>
    </location>
</feature>
<dbReference type="Pfam" id="PF20253">
    <property type="entry name" value="DUF6604"/>
    <property type="match status" value="1"/>
</dbReference>
<dbReference type="PANTHER" id="PTHR38795">
    <property type="entry name" value="DUF6604 DOMAIN-CONTAINING PROTEIN"/>
    <property type="match status" value="1"/>
</dbReference>
<protein>
    <recommendedName>
        <fullName evidence="2">DUF6604 domain-containing protein</fullName>
    </recommendedName>
</protein>
<feature type="compositionally biased region" description="Basic residues" evidence="1">
    <location>
        <begin position="56"/>
        <end position="66"/>
    </location>
</feature>
<dbReference type="EMBL" id="JABEVY010000152">
    <property type="protein sequence ID" value="KAF5246366.1"/>
    <property type="molecule type" value="Genomic_DNA"/>
</dbReference>
<proteinExistence type="predicted"/>
<dbReference type="Proteomes" id="UP000573603">
    <property type="component" value="Unassembled WGS sequence"/>
</dbReference>
<keyword evidence="4" id="KW-1185">Reference proteome</keyword>
<organism evidence="3 4">
    <name type="scientific">Fusarium anthophilum</name>
    <dbReference type="NCBI Taxonomy" id="48485"/>
    <lineage>
        <taxon>Eukaryota</taxon>
        <taxon>Fungi</taxon>
        <taxon>Dikarya</taxon>
        <taxon>Ascomycota</taxon>
        <taxon>Pezizomycotina</taxon>
        <taxon>Sordariomycetes</taxon>
        <taxon>Hypocreomycetidae</taxon>
        <taxon>Hypocreales</taxon>
        <taxon>Nectriaceae</taxon>
        <taxon>Fusarium</taxon>
        <taxon>Fusarium fujikuroi species complex</taxon>
    </lineage>
</organism>
<dbReference type="InterPro" id="IPR046539">
    <property type="entry name" value="DUF6604"/>
</dbReference>
<evidence type="ECO:0000313" key="4">
    <source>
        <dbReference type="Proteomes" id="UP000573603"/>
    </source>
</evidence>
<name>A0A8H5E4L7_9HYPO</name>
<gene>
    <name evidence="3" type="ORF">FANTH_6881</name>
</gene>
<reference evidence="3 4" key="1">
    <citation type="journal article" date="2020" name="BMC Genomics">
        <title>Correction to: Identification and distribution of gene clusters required for synthesis of sphingolipid metabolism inhibitors in diverse species of the filamentous fungus Fusarium.</title>
        <authorList>
            <person name="Kim H.S."/>
            <person name="Lohmar J.M."/>
            <person name="Busman M."/>
            <person name="Brown D.W."/>
            <person name="Naumann T.A."/>
            <person name="Divon H.H."/>
            <person name="Lysoe E."/>
            <person name="Uhlig S."/>
            <person name="Proctor R.H."/>
        </authorList>
    </citation>
    <scope>NUCLEOTIDE SEQUENCE [LARGE SCALE GENOMIC DNA]</scope>
    <source>
        <strain evidence="3 4">NRRL 25214</strain>
    </source>
</reference>
<dbReference type="AlphaFoldDB" id="A0A8H5E4L7"/>
<sequence>MLPTPLQGTYQHYKADTNSVAAWLASTAKACGYPADLLTSTAVQSSQLKGGGGLKGKARKDAKKQKPALVPKSLAETIDRVIYMRPKFGAQLEENGAEVNDESDATHNYFIGVLKSVRGILRPRMPTDTPSYDSIEDLTNRFSGLNVYEPSQEFLDAPDIVRPQKAQDNTNTYEAEPQNTLEDAMIAYAVMLDDSSHGLYDLATAALVTNKGINLARNLIEPILPIFEPHGGACAVSEKFSIVFSMMEVKAWGPKGGNEKMYDIADDTFLNANILLEALVALLGPSNIPIYKEGTFGTYDPNSDRSRKNGHQKFNEDQIVLFEYFTEAVTLVRAVPSYPVEDEFIHGIRELDKTDKTPFYLVFATQILLDVHHILRADTASVFETLSSQTSAMRNDLNLHIKHYQNLKSETWPASNECMLKELEQSIAWIGKDPVFLAKKRFGQKVGAQVTDDQMYRIHLLSPILSGLLLFHFRAGMHEIGIAVMNAWGSVTYPAHLYNALQQEGLLINSWQDMDVVRSLLGDSNFFVGSPPTNKDEYLNRFLLQMGYSASAITTHKGRLLRQPKRHQDMASRSGPRGIEDGVPVSRMFFERYLQKSGQVDLTPENVDSIISRSNYLEDNSEDELAFVKADDASDLKKQKHKQKKKATDGGKLKAGALLKPLAMALTAEMFEFCFPYLVLHRWSWKFLLQSKSVCDPVLRRLHGPAYLDQEKQLPFTVGYILMTFAEDPEGDGKELMRIAAGEFNGLVFQKGIGNVTITAARKMYGLEFEDDDDDSDSYELPDLE</sequence>
<evidence type="ECO:0000313" key="3">
    <source>
        <dbReference type="EMBL" id="KAF5246366.1"/>
    </source>
</evidence>
<dbReference type="PANTHER" id="PTHR38795:SF1">
    <property type="entry name" value="DUF6604 DOMAIN-CONTAINING PROTEIN"/>
    <property type="match status" value="1"/>
</dbReference>
<accession>A0A8H5E4L7</accession>
<evidence type="ECO:0000256" key="1">
    <source>
        <dbReference type="SAM" id="MobiDB-lite"/>
    </source>
</evidence>